<proteinExistence type="inferred from homology"/>
<sequence>MDDMRNSNDERKKTFLLMNCLNLNGASKDIINYRISCFKAMENMYCIANLEKSPMRGYFIGSQIEGTALIGSESDEDIMFVNEDITVVCETEKGEVDHLGERLNNIHSTQVKSNTPIGVILESEETPGYVQIIVVDAKTYNPLTEYDTNPLSHLCYTDSKGFLLLSTEKLKTRIGIVTDARYRNGPAMTETSTKEFHSSDLVYGLYTKAWPKSADEWLSRKRRYSWPPMNIVKLVDEGCFLVPTGSFYESETIWRLSFVQIEKEMVWTWSVIQYKCFMLLKLIRRNILQPALPDVISSYQLKTIMFWVSEETDPMFWKTNNIKECITRCLDFLLGYVLKENCPHYFDRTNNLFRGKLDKDSKEELICILSRILQNFWTEVFKIPSLREVSENLQEGEIECFDNVLTATMRHPELLKEIMNLYFSVIISFATSAMKPAFQFLRKNDIDMAIKRHYEYRFLIARLSLTDPEHLKLEQLINRLIDISLGSQLNSKACEAENNIEKVELIEEAETLFKRGSILDTASGKLKLATLYFCQRKYRSALNIINEVSSNEGVFQLNGFEPQNPDISLPYVLRILSEQPNLASTLQDHGALELVFLPTEINSAPDPIKFEINRAVLAENECSLDNPLSWAVFDADFYTLLLKFLILHKQNAYQERNETLSKLRQYVKKSNSFYRRISAMNIVGYCLQLVGEVQWAFDVFLGSLVLLKTHNSATWHLALLVWNVYNSSKL</sequence>
<dbReference type="AlphaFoldDB" id="A0A6J8CF50"/>
<comment type="similarity">
    <text evidence="1">Belongs to the mab-21 family.</text>
</comment>
<evidence type="ECO:0000313" key="5">
    <source>
        <dbReference type="Proteomes" id="UP000507470"/>
    </source>
</evidence>
<dbReference type="SMART" id="SM01265">
    <property type="entry name" value="Mab-21"/>
    <property type="match status" value="1"/>
</dbReference>
<evidence type="ECO:0000313" key="4">
    <source>
        <dbReference type="EMBL" id="CAC5393644.1"/>
    </source>
</evidence>
<feature type="domain" description="Mab-21-like nucleotidyltransferase" evidence="2">
    <location>
        <begin position="183"/>
        <end position="265"/>
    </location>
</feature>
<dbReference type="Gene3D" id="1.10.1410.40">
    <property type="match status" value="1"/>
</dbReference>
<feature type="domain" description="Mab-21-like HhH/H2TH-like" evidence="3">
    <location>
        <begin position="275"/>
        <end position="365"/>
    </location>
</feature>
<dbReference type="PANTHER" id="PTHR10656:SF69">
    <property type="entry name" value="MAB-21-LIKE HHH_H2TH-LIKE DOMAIN-CONTAINING PROTEIN"/>
    <property type="match status" value="1"/>
</dbReference>
<dbReference type="Pfam" id="PF03281">
    <property type="entry name" value="Mab-21"/>
    <property type="match status" value="1"/>
</dbReference>
<keyword evidence="5" id="KW-1185">Reference proteome</keyword>
<dbReference type="InterPro" id="IPR046903">
    <property type="entry name" value="Mab-21-like_nuc_Trfase"/>
</dbReference>
<dbReference type="Pfam" id="PF20266">
    <property type="entry name" value="Mab-21_C"/>
    <property type="match status" value="1"/>
</dbReference>
<gene>
    <name evidence="4" type="ORF">MCOR_28489</name>
</gene>
<organism evidence="4 5">
    <name type="scientific">Mytilus coruscus</name>
    <name type="common">Sea mussel</name>
    <dbReference type="NCBI Taxonomy" id="42192"/>
    <lineage>
        <taxon>Eukaryota</taxon>
        <taxon>Metazoa</taxon>
        <taxon>Spiralia</taxon>
        <taxon>Lophotrochozoa</taxon>
        <taxon>Mollusca</taxon>
        <taxon>Bivalvia</taxon>
        <taxon>Autobranchia</taxon>
        <taxon>Pteriomorphia</taxon>
        <taxon>Mytilida</taxon>
        <taxon>Mytiloidea</taxon>
        <taxon>Mytilidae</taxon>
        <taxon>Mytilinae</taxon>
        <taxon>Mytilus</taxon>
    </lineage>
</organism>
<dbReference type="PANTHER" id="PTHR10656">
    <property type="entry name" value="CELL FATE DETERMINING PROTEIN MAB21-RELATED"/>
    <property type="match status" value="1"/>
</dbReference>
<evidence type="ECO:0000256" key="1">
    <source>
        <dbReference type="ARBA" id="ARBA00008307"/>
    </source>
</evidence>
<evidence type="ECO:0000259" key="2">
    <source>
        <dbReference type="Pfam" id="PF03281"/>
    </source>
</evidence>
<dbReference type="EMBL" id="CACVKT020005205">
    <property type="protein sequence ID" value="CAC5393644.1"/>
    <property type="molecule type" value="Genomic_DNA"/>
</dbReference>
<name>A0A6J8CF50_MYTCO</name>
<protein>
    <submittedName>
        <fullName evidence="4">Uncharacterized protein</fullName>
    </submittedName>
</protein>
<dbReference type="InterPro" id="IPR046906">
    <property type="entry name" value="Mab-21_HhH/H2TH-like"/>
</dbReference>
<dbReference type="InterPro" id="IPR024810">
    <property type="entry name" value="MAB21L/cGLR"/>
</dbReference>
<reference evidence="4 5" key="1">
    <citation type="submission" date="2020-06" db="EMBL/GenBank/DDBJ databases">
        <authorList>
            <person name="Li R."/>
            <person name="Bekaert M."/>
        </authorList>
    </citation>
    <scope>NUCLEOTIDE SEQUENCE [LARGE SCALE GENOMIC DNA]</scope>
    <source>
        <strain evidence="5">wild</strain>
    </source>
</reference>
<accession>A0A6J8CF50</accession>
<dbReference type="Proteomes" id="UP000507470">
    <property type="component" value="Unassembled WGS sequence"/>
</dbReference>
<evidence type="ECO:0000259" key="3">
    <source>
        <dbReference type="Pfam" id="PF20266"/>
    </source>
</evidence>
<dbReference type="OrthoDB" id="6067752at2759"/>